<gene>
    <name evidence="3" type="ORF">EPA93_38470</name>
</gene>
<evidence type="ECO:0000313" key="3">
    <source>
        <dbReference type="EMBL" id="QBD81542.1"/>
    </source>
</evidence>
<keyword evidence="1" id="KW-0540">Nuclease</keyword>
<keyword evidence="1" id="KW-0255">Endonuclease</keyword>
<dbReference type="OrthoDB" id="9800940at2"/>
<protein>
    <submittedName>
        <fullName evidence="3">Ribonuclease Z</fullName>
    </submittedName>
</protein>
<dbReference type="PANTHER" id="PTHR46018:SF2">
    <property type="entry name" value="ZINC PHOSPHODIESTERASE ELAC PROTEIN 1"/>
    <property type="match status" value="1"/>
</dbReference>
<evidence type="ECO:0000256" key="1">
    <source>
        <dbReference type="ARBA" id="ARBA00022759"/>
    </source>
</evidence>
<keyword evidence="4" id="KW-1185">Reference proteome</keyword>
<dbReference type="AlphaFoldDB" id="A0A4P6K148"/>
<evidence type="ECO:0000259" key="2">
    <source>
        <dbReference type="SMART" id="SM00849"/>
    </source>
</evidence>
<dbReference type="Gene3D" id="3.60.15.10">
    <property type="entry name" value="Ribonuclease Z/Hydroxyacylglutathione hydrolase-like"/>
    <property type="match status" value="1"/>
</dbReference>
<evidence type="ECO:0000313" key="4">
    <source>
        <dbReference type="Proteomes" id="UP000290365"/>
    </source>
</evidence>
<keyword evidence="1" id="KW-0378">Hydrolase</keyword>
<dbReference type="Proteomes" id="UP000290365">
    <property type="component" value="Chromosome"/>
</dbReference>
<dbReference type="PANTHER" id="PTHR46018">
    <property type="entry name" value="ZINC PHOSPHODIESTERASE ELAC PROTEIN 1"/>
    <property type="match status" value="1"/>
</dbReference>
<dbReference type="CDD" id="cd16272">
    <property type="entry name" value="RNaseZ_MBL-fold"/>
    <property type="match status" value="1"/>
</dbReference>
<sequence>MSSLILLGTGTCQIEFERRASSVLLDLDNTYILFDCGHGVVQRLLEAGVRHDQVQHIVLSHFHPDHVSDLVPFLQAGVWSQRDPRDTDLHIYGPPGVQRVFAGLADIFGLRQLRRSGYAVEVHELEEGPFAIAGLPFESLSLPPAGNHGLRFTYRGKRYALTGDSHFHEQEIAFLRDVDLAVIDSGHLAEEQIVELAVAAQTKHIICSHLYREIDAPRLQKQAEQRGYTGTISVGRDLLSFLL</sequence>
<name>A0A4P6K148_KTERU</name>
<accession>A0A4P6K148</accession>
<reference evidence="3 4" key="1">
    <citation type="submission" date="2019-01" db="EMBL/GenBank/DDBJ databases">
        <title>Ktedonosporobacter rubrisoli SCAWS-G2.</title>
        <authorList>
            <person name="Huang Y."/>
            <person name="Yan B."/>
        </authorList>
    </citation>
    <scope>NUCLEOTIDE SEQUENCE [LARGE SCALE GENOMIC DNA]</scope>
    <source>
        <strain evidence="3 4">SCAWS-G2</strain>
    </source>
</reference>
<dbReference type="GO" id="GO:0042781">
    <property type="term" value="F:3'-tRNA processing endoribonuclease activity"/>
    <property type="evidence" value="ECO:0007669"/>
    <property type="project" value="TreeGrafter"/>
</dbReference>
<dbReference type="InterPro" id="IPR036866">
    <property type="entry name" value="RibonucZ/Hydroxyglut_hydro"/>
</dbReference>
<dbReference type="InterPro" id="IPR001279">
    <property type="entry name" value="Metallo-B-lactamas"/>
</dbReference>
<feature type="domain" description="Metallo-beta-lactamase" evidence="2">
    <location>
        <begin position="19"/>
        <end position="209"/>
    </location>
</feature>
<dbReference type="SUPFAM" id="SSF56281">
    <property type="entry name" value="Metallo-hydrolase/oxidoreductase"/>
    <property type="match status" value="1"/>
</dbReference>
<organism evidence="3 4">
    <name type="scientific">Ktedonosporobacter rubrisoli</name>
    <dbReference type="NCBI Taxonomy" id="2509675"/>
    <lineage>
        <taxon>Bacteria</taxon>
        <taxon>Bacillati</taxon>
        <taxon>Chloroflexota</taxon>
        <taxon>Ktedonobacteria</taxon>
        <taxon>Ktedonobacterales</taxon>
        <taxon>Ktedonosporobacteraceae</taxon>
        <taxon>Ktedonosporobacter</taxon>
    </lineage>
</organism>
<proteinExistence type="predicted"/>
<dbReference type="KEGG" id="kbs:EPA93_38470"/>
<dbReference type="RefSeq" id="WP_129892603.1">
    <property type="nucleotide sequence ID" value="NZ_CP035758.1"/>
</dbReference>
<dbReference type="SMART" id="SM00849">
    <property type="entry name" value="Lactamase_B"/>
    <property type="match status" value="1"/>
</dbReference>
<dbReference type="EMBL" id="CP035758">
    <property type="protein sequence ID" value="QBD81542.1"/>
    <property type="molecule type" value="Genomic_DNA"/>
</dbReference>
<dbReference type="Pfam" id="PF12706">
    <property type="entry name" value="Lactamase_B_2"/>
    <property type="match status" value="1"/>
</dbReference>